<keyword evidence="5" id="KW-1185">Reference proteome</keyword>
<evidence type="ECO:0000313" key="4">
    <source>
        <dbReference type="EMBL" id="CAI2192684.1"/>
    </source>
</evidence>
<dbReference type="GO" id="GO:0005524">
    <property type="term" value="F:ATP binding"/>
    <property type="evidence" value="ECO:0007669"/>
    <property type="project" value="InterPro"/>
</dbReference>
<dbReference type="AlphaFoldDB" id="A0A9W4T318"/>
<dbReference type="GO" id="GO:0016887">
    <property type="term" value="F:ATP hydrolysis activity"/>
    <property type="evidence" value="ECO:0007669"/>
    <property type="project" value="InterPro"/>
</dbReference>
<dbReference type="EMBL" id="CAMKVN010008620">
    <property type="protein sequence ID" value="CAI2192684.1"/>
    <property type="molecule type" value="Genomic_DNA"/>
</dbReference>
<dbReference type="InterPro" id="IPR027417">
    <property type="entry name" value="P-loop_NTPase"/>
</dbReference>
<dbReference type="PANTHER" id="PTHR19229">
    <property type="entry name" value="ATP-BINDING CASSETTE TRANSPORTER SUBFAMILY A ABCA"/>
    <property type="match status" value="1"/>
</dbReference>
<dbReference type="Proteomes" id="UP001153678">
    <property type="component" value="Unassembled WGS sequence"/>
</dbReference>
<dbReference type="InterPro" id="IPR026082">
    <property type="entry name" value="ABCA"/>
</dbReference>
<evidence type="ECO:0000259" key="3">
    <source>
        <dbReference type="Pfam" id="PF00005"/>
    </source>
</evidence>
<evidence type="ECO:0000256" key="2">
    <source>
        <dbReference type="ARBA" id="ARBA00022737"/>
    </source>
</evidence>
<dbReference type="OrthoDB" id="8061355at2759"/>
<dbReference type="Pfam" id="PF00005">
    <property type="entry name" value="ABC_tran"/>
    <property type="match status" value="1"/>
</dbReference>
<keyword evidence="1" id="KW-0813">Transport</keyword>
<keyword evidence="2" id="KW-0677">Repeat</keyword>
<reference evidence="4" key="1">
    <citation type="submission" date="2022-08" db="EMBL/GenBank/DDBJ databases">
        <authorList>
            <person name="Kallberg Y."/>
            <person name="Tangrot J."/>
            <person name="Rosling A."/>
        </authorList>
    </citation>
    <scope>NUCLEOTIDE SEQUENCE</scope>
    <source>
        <strain evidence="4">Wild A</strain>
    </source>
</reference>
<gene>
    <name evidence="4" type="ORF">FWILDA_LOCUS15700</name>
</gene>
<dbReference type="GO" id="GO:0005319">
    <property type="term" value="F:lipid transporter activity"/>
    <property type="evidence" value="ECO:0007669"/>
    <property type="project" value="TreeGrafter"/>
</dbReference>
<proteinExistence type="predicted"/>
<dbReference type="GO" id="GO:0140359">
    <property type="term" value="F:ABC-type transporter activity"/>
    <property type="evidence" value="ECO:0007669"/>
    <property type="project" value="InterPro"/>
</dbReference>
<evidence type="ECO:0000256" key="1">
    <source>
        <dbReference type="ARBA" id="ARBA00022448"/>
    </source>
</evidence>
<sequence length="127" mass="14204">MYTGSIGICPQHDILWDDLTVLEHCLLYARIQAKDELTAANQALNQVRLEGYADRLSKDLVVVKKRRLSIAISLIGKPVAVFLDEPTTGFDPELQPGLIAKLFEEIENINLEEVFLRIIGKVDAEAD</sequence>
<evidence type="ECO:0000313" key="5">
    <source>
        <dbReference type="Proteomes" id="UP001153678"/>
    </source>
</evidence>
<dbReference type="GO" id="GO:0016020">
    <property type="term" value="C:membrane"/>
    <property type="evidence" value="ECO:0007669"/>
    <property type="project" value="InterPro"/>
</dbReference>
<protein>
    <submittedName>
        <fullName evidence="4">9646_t:CDS:1</fullName>
    </submittedName>
</protein>
<name>A0A9W4T318_9GLOM</name>
<dbReference type="PANTHER" id="PTHR19229:SF36">
    <property type="entry name" value="ATP-BINDING CASSETTE SUB-FAMILY A MEMBER 2"/>
    <property type="match status" value="1"/>
</dbReference>
<dbReference type="SUPFAM" id="SSF52540">
    <property type="entry name" value="P-loop containing nucleoside triphosphate hydrolases"/>
    <property type="match status" value="1"/>
</dbReference>
<organism evidence="4 5">
    <name type="scientific">Funneliformis geosporum</name>
    <dbReference type="NCBI Taxonomy" id="1117311"/>
    <lineage>
        <taxon>Eukaryota</taxon>
        <taxon>Fungi</taxon>
        <taxon>Fungi incertae sedis</taxon>
        <taxon>Mucoromycota</taxon>
        <taxon>Glomeromycotina</taxon>
        <taxon>Glomeromycetes</taxon>
        <taxon>Glomerales</taxon>
        <taxon>Glomeraceae</taxon>
        <taxon>Funneliformis</taxon>
    </lineage>
</organism>
<feature type="domain" description="ABC transporter" evidence="3">
    <location>
        <begin position="4"/>
        <end position="88"/>
    </location>
</feature>
<comment type="caution">
    <text evidence="4">The sequence shown here is derived from an EMBL/GenBank/DDBJ whole genome shotgun (WGS) entry which is preliminary data.</text>
</comment>
<dbReference type="InterPro" id="IPR003439">
    <property type="entry name" value="ABC_transporter-like_ATP-bd"/>
</dbReference>
<dbReference type="Gene3D" id="3.40.50.300">
    <property type="entry name" value="P-loop containing nucleotide triphosphate hydrolases"/>
    <property type="match status" value="1"/>
</dbReference>
<accession>A0A9W4T318</accession>